<dbReference type="InterPro" id="IPR005526">
    <property type="entry name" value="Septum_form_inhib_MinC_C"/>
</dbReference>
<evidence type="ECO:0000256" key="2">
    <source>
        <dbReference type="ARBA" id="ARBA00022618"/>
    </source>
</evidence>
<dbReference type="HAMAP" id="MF_00267">
    <property type="entry name" value="MinC"/>
    <property type="match status" value="1"/>
</dbReference>
<dbReference type="InterPro" id="IPR036145">
    <property type="entry name" value="MinC_C_sf"/>
</dbReference>
<dbReference type="Proteomes" id="UP000560000">
    <property type="component" value="Unassembled WGS sequence"/>
</dbReference>
<dbReference type="EMBL" id="JROI01000010">
    <property type="protein sequence ID" value="KGI77838.1"/>
    <property type="molecule type" value="Genomic_DNA"/>
</dbReference>
<dbReference type="GO" id="GO:0000902">
    <property type="term" value="P:cell morphogenesis"/>
    <property type="evidence" value="ECO:0007669"/>
    <property type="project" value="InterPro"/>
</dbReference>
<dbReference type="RefSeq" id="WP_043100158.1">
    <property type="nucleotide sequence ID" value="NZ_JACHET010000001.1"/>
</dbReference>
<evidence type="ECO:0000313" key="11">
    <source>
        <dbReference type="EMBL" id="MBB6183820.1"/>
    </source>
</evidence>
<dbReference type="GO" id="GO:1901891">
    <property type="term" value="P:regulation of cell septum assembly"/>
    <property type="evidence" value="ECO:0007669"/>
    <property type="project" value="InterPro"/>
</dbReference>
<proteinExistence type="inferred from homology"/>
<dbReference type="InterPro" id="IPR016098">
    <property type="entry name" value="CAP/MinC_C"/>
</dbReference>
<evidence type="ECO:0000313" key="10">
    <source>
        <dbReference type="EMBL" id="KGI77838.1"/>
    </source>
</evidence>
<evidence type="ECO:0000256" key="6">
    <source>
        <dbReference type="HAMAP-Rule" id="MF_00267"/>
    </source>
</evidence>
<evidence type="ECO:0000313" key="12">
    <source>
        <dbReference type="Proteomes" id="UP000029708"/>
    </source>
</evidence>
<organism evidence="10 12">
    <name type="scientific">Oleiagrimonas soli</name>
    <dbReference type="NCBI Taxonomy" id="1543381"/>
    <lineage>
        <taxon>Bacteria</taxon>
        <taxon>Pseudomonadati</taxon>
        <taxon>Pseudomonadota</taxon>
        <taxon>Gammaproteobacteria</taxon>
        <taxon>Lysobacterales</taxon>
        <taxon>Rhodanobacteraceae</taxon>
        <taxon>Oleiagrimonas</taxon>
    </lineage>
</organism>
<feature type="domain" description="Septum formation inhibitor MinC N-terminal" evidence="9">
    <location>
        <begin position="15"/>
        <end position="84"/>
    </location>
</feature>
<dbReference type="Gene3D" id="2.160.20.70">
    <property type="match status" value="1"/>
</dbReference>
<protein>
    <recommendedName>
        <fullName evidence="6">Probable septum site-determining protein MinC</fullName>
    </recommendedName>
</protein>
<name>A0A099CV50_9GAMM</name>
<evidence type="ECO:0000256" key="4">
    <source>
        <dbReference type="ARBA" id="ARBA00023306"/>
    </source>
</evidence>
<evidence type="ECO:0000259" key="9">
    <source>
        <dbReference type="Pfam" id="PF05209"/>
    </source>
</evidence>
<keyword evidence="3 6" id="KW-0717">Septation</keyword>
<dbReference type="SUPFAM" id="SSF63848">
    <property type="entry name" value="Cell-division inhibitor MinC, C-terminal domain"/>
    <property type="match status" value="1"/>
</dbReference>
<evidence type="ECO:0000256" key="7">
    <source>
        <dbReference type="SAM" id="MobiDB-lite"/>
    </source>
</evidence>
<comment type="caution">
    <text evidence="10">The sequence shown here is derived from an EMBL/GenBank/DDBJ whole genome shotgun (WGS) entry which is preliminary data.</text>
</comment>
<dbReference type="InterPro" id="IPR007874">
    <property type="entry name" value="MinC_N"/>
</dbReference>
<comment type="function">
    <text evidence="5 6">Cell division inhibitor that blocks the formation of polar Z ring septums. Rapidly oscillates between the poles of the cell to destabilize FtsZ filaments that have formed before they mature into polar Z rings. Prevents FtsZ polymerization.</text>
</comment>
<evidence type="ECO:0000256" key="1">
    <source>
        <dbReference type="ARBA" id="ARBA00006291"/>
    </source>
</evidence>
<dbReference type="Gene3D" id="3.30.70.260">
    <property type="match status" value="1"/>
</dbReference>
<accession>A0A099CV50</accession>
<dbReference type="EMBL" id="JACHET010000001">
    <property type="protein sequence ID" value="MBB6183820.1"/>
    <property type="molecule type" value="Genomic_DNA"/>
</dbReference>
<dbReference type="OrthoDB" id="9794530at2"/>
<dbReference type="PANTHER" id="PTHR34108">
    <property type="entry name" value="SEPTUM SITE-DETERMINING PROTEIN MINC"/>
    <property type="match status" value="1"/>
</dbReference>
<keyword evidence="4 6" id="KW-0131">Cell cycle</keyword>
<dbReference type="Pfam" id="PF03775">
    <property type="entry name" value="MinC_C"/>
    <property type="match status" value="1"/>
</dbReference>
<dbReference type="Proteomes" id="UP000029708">
    <property type="component" value="Unassembled WGS sequence"/>
</dbReference>
<feature type="region of interest" description="Disordered" evidence="7">
    <location>
        <begin position="135"/>
        <end position="158"/>
    </location>
</feature>
<evidence type="ECO:0000313" key="13">
    <source>
        <dbReference type="Proteomes" id="UP000560000"/>
    </source>
</evidence>
<dbReference type="GO" id="GO:0051302">
    <property type="term" value="P:regulation of cell division"/>
    <property type="evidence" value="ECO:0007669"/>
    <property type="project" value="InterPro"/>
</dbReference>
<dbReference type="InterPro" id="IPR013033">
    <property type="entry name" value="MinC"/>
</dbReference>
<keyword evidence="12" id="KW-1185">Reference proteome</keyword>
<dbReference type="GO" id="GO:0000917">
    <property type="term" value="P:division septum assembly"/>
    <property type="evidence" value="ECO:0007669"/>
    <property type="project" value="UniProtKB-KW"/>
</dbReference>
<comment type="subunit">
    <text evidence="6">Interacts with MinD and FtsZ.</text>
</comment>
<dbReference type="AlphaFoldDB" id="A0A099CV50"/>
<evidence type="ECO:0000256" key="5">
    <source>
        <dbReference type="ARBA" id="ARBA00025606"/>
    </source>
</evidence>
<reference evidence="11 13" key="2">
    <citation type="submission" date="2020-08" db="EMBL/GenBank/DDBJ databases">
        <title>Genomic Encyclopedia of Type Strains, Phase IV (KMG-IV): sequencing the most valuable type-strain genomes for metagenomic binning, comparative biology and taxonomic classification.</title>
        <authorList>
            <person name="Goeker M."/>
        </authorList>
    </citation>
    <scope>NUCLEOTIDE SEQUENCE [LARGE SCALE GENOMIC DNA]</scope>
    <source>
        <strain evidence="11 13">DSM 107085</strain>
    </source>
</reference>
<evidence type="ECO:0000259" key="8">
    <source>
        <dbReference type="Pfam" id="PF03775"/>
    </source>
</evidence>
<sequence length="256" mass="27007">MNAVNPSLEAACDLRFGQVGIACVRVRQADAAAICGELERRVQAAPQLFQRTAVVLDLSHLSELPDDGMVDAMLEAIRTAGMLPVGLAYGTKETEALAERMHLPLIAKFRSAYERGDGTVTAAAPVAATPAAASAAQATVHSGDGAPAPRGQYHDGQVRSGQQVYARERDLVVNGVVANAAEVIADGSIHVYGTLRGRALAGAQGDEDARIFCSDFRAELVSIAGQYRVFEQLPDDIAGKAVQCRLDGDKLLIEPL</sequence>
<feature type="domain" description="Septum formation inhibitor MinC C-terminal" evidence="8">
    <location>
        <begin position="155"/>
        <end position="254"/>
    </location>
</feature>
<dbReference type="PANTHER" id="PTHR34108:SF1">
    <property type="entry name" value="SEPTUM SITE-DETERMINING PROTEIN MINC"/>
    <property type="match status" value="1"/>
</dbReference>
<dbReference type="NCBIfam" id="TIGR01222">
    <property type="entry name" value="minC"/>
    <property type="match status" value="1"/>
</dbReference>
<gene>
    <name evidence="6 10" type="primary">minC</name>
    <name evidence="11" type="ORF">HNQ86_001165</name>
    <name evidence="10" type="ORF">LF63_0105330</name>
</gene>
<keyword evidence="2 6" id="KW-0132">Cell division</keyword>
<dbReference type="Pfam" id="PF05209">
    <property type="entry name" value="MinC_N"/>
    <property type="match status" value="1"/>
</dbReference>
<comment type="similarity">
    <text evidence="1 6">Belongs to the MinC family.</text>
</comment>
<reference evidence="10 12" key="1">
    <citation type="submission" date="2014-09" db="EMBL/GenBank/DDBJ databases">
        <title>Xanthomonadaceae 3.5X direct submission.</title>
        <authorList>
            <person name="Fang T."/>
            <person name="Wang H."/>
        </authorList>
    </citation>
    <scope>NUCLEOTIDE SEQUENCE [LARGE SCALE GENOMIC DNA]</scope>
    <source>
        <strain evidence="10 12">3.5X</strain>
    </source>
</reference>
<evidence type="ECO:0000256" key="3">
    <source>
        <dbReference type="ARBA" id="ARBA00023210"/>
    </source>
</evidence>
<dbReference type="STRING" id="1543381.LF63_0105330"/>
<dbReference type="HOGENOM" id="CLU_067812_0_1_6"/>